<feature type="chain" id="PRO_5028228479" evidence="1">
    <location>
        <begin position="30"/>
        <end position="681"/>
    </location>
</feature>
<dbReference type="EMBL" id="DSRU01000132">
    <property type="protein sequence ID" value="HFM97986.1"/>
    <property type="molecule type" value="Genomic_DNA"/>
</dbReference>
<dbReference type="PANTHER" id="PTHR42716:SF1">
    <property type="entry name" value="SLL0471 PROTEIN"/>
    <property type="match status" value="1"/>
</dbReference>
<reference evidence="2" key="1">
    <citation type="journal article" date="2020" name="mSystems">
        <title>Genome- and Community-Level Interaction Insights into Carbon Utilization and Element Cycling Functions of Hydrothermarchaeota in Hydrothermal Sediment.</title>
        <authorList>
            <person name="Zhou Z."/>
            <person name="Liu Y."/>
            <person name="Xu W."/>
            <person name="Pan J."/>
            <person name="Luo Z.H."/>
            <person name="Li M."/>
        </authorList>
    </citation>
    <scope>NUCLEOTIDE SEQUENCE [LARGE SCALE GENOMIC DNA]</scope>
    <source>
        <strain evidence="2">SpSt-418</strain>
    </source>
</reference>
<dbReference type="Pfam" id="PF12831">
    <property type="entry name" value="FAD_oxidored"/>
    <property type="match status" value="3"/>
</dbReference>
<name>A0A7C3KDF9_9CYAN</name>
<keyword evidence="1" id="KW-0732">Signal</keyword>
<organism evidence="2">
    <name type="scientific">Oscillatoriales cyanobacterium SpSt-418</name>
    <dbReference type="NCBI Taxonomy" id="2282169"/>
    <lineage>
        <taxon>Bacteria</taxon>
        <taxon>Bacillati</taxon>
        <taxon>Cyanobacteriota</taxon>
        <taxon>Cyanophyceae</taxon>
        <taxon>Oscillatoriophycideae</taxon>
        <taxon>Oscillatoriales</taxon>
    </lineage>
</organism>
<dbReference type="GO" id="GO:0008734">
    <property type="term" value="F:L-aspartate oxidase activity"/>
    <property type="evidence" value="ECO:0007669"/>
    <property type="project" value="InterPro"/>
</dbReference>
<proteinExistence type="predicted"/>
<comment type="caution">
    <text evidence="2">The sequence shown here is derived from an EMBL/GenBank/DDBJ whole genome shotgun (WGS) entry which is preliminary data.</text>
</comment>
<dbReference type="PANTHER" id="PTHR42716">
    <property type="entry name" value="L-ASPARTATE OXIDASE"/>
    <property type="match status" value="1"/>
</dbReference>
<sequence length="681" mass="76231">MTHLRPWKKFSCASLALSILASSVPVSLAQSSPTPEQTVECEILLVGGGLAAIAAAEESLLAGRTVCMTEITDWMGGQLTAQGTSALDEAKRQRELLFYPRGYKDFRQRIEQYYGRRNPGDCWVSASCFLPRDAEKILRDMLKAASKKGKGELRWLPNTVVKELEYSADGKLITGAIAIQHRPAAGTPPLNSEPLSQIIEDAYRYEDSTRLDKTVMRLMPKRPSQPQTGTIAPQWIVVDATETGELIALADVPYQLGLDPRDRNNPSSPVSDRDPYCTQGFTYTFAMERTAEPQPQVKPPFYEQYEPYYGYDPDPKKAVFDYVFTYRRIWNPKTDQREKAGPFTLAASSPGSISMQNWVWGNDYRPGNAVDNLVYSREQLQQAGQLAPGGWLGGLRTDALRKGEEIALGYYYWLVEGTTDSLLQPSQKTPQPNHRLMTGLDSPMGTMHGLSKYPYIRETRRIIGRPSFVFPQGFTLNEVDISANNFEGEYYKELPPELYRNLRVGLAGLNTAEVIQQSVAPDDIDLRGRSTIYPDAIGIAQYAIDFHPCMQDSPPEKPGNIERPGVRQAHGQAYPGQIPLRSMIPQKIDNLLVSGKSIATSYSAAAAYRVHSFEWSIGAATGITADFVLSKGILPYQLVDELPRPEPQLEQLQQRINQRGNPTAFPNTTIFNTNWKEWRVW</sequence>
<dbReference type="SUPFAM" id="SSF51905">
    <property type="entry name" value="FAD/NAD(P)-binding domain"/>
    <property type="match status" value="1"/>
</dbReference>
<protein>
    <submittedName>
        <fullName evidence="2">FAD-dependent oxidoreductase</fullName>
    </submittedName>
</protein>
<dbReference type="InterPro" id="IPR005288">
    <property type="entry name" value="NadB"/>
</dbReference>
<evidence type="ECO:0000313" key="2">
    <source>
        <dbReference type="EMBL" id="HFM97986.1"/>
    </source>
</evidence>
<gene>
    <name evidence="2" type="ORF">ENR64_09520</name>
</gene>
<dbReference type="InterPro" id="IPR036188">
    <property type="entry name" value="FAD/NAD-bd_sf"/>
</dbReference>
<dbReference type="AlphaFoldDB" id="A0A7C3KDF9"/>
<evidence type="ECO:0000256" key="1">
    <source>
        <dbReference type="SAM" id="SignalP"/>
    </source>
</evidence>
<accession>A0A7C3KDF9</accession>
<feature type="signal peptide" evidence="1">
    <location>
        <begin position="1"/>
        <end position="29"/>
    </location>
</feature>
<dbReference type="GO" id="GO:0009435">
    <property type="term" value="P:NAD+ biosynthetic process"/>
    <property type="evidence" value="ECO:0007669"/>
    <property type="project" value="InterPro"/>
</dbReference>